<evidence type="ECO:0000256" key="1">
    <source>
        <dbReference type="SAM" id="Coils"/>
    </source>
</evidence>
<gene>
    <name evidence="4" type="primary">GEMIN8</name>
</gene>
<dbReference type="InterPro" id="IPR034754">
    <property type="entry name" value="GEMIN8"/>
</dbReference>
<evidence type="ECO:0000256" key="2">
    <source>
        <dbReference type="SAM" id="MobiDB-lite"/>
    </source>
</evidence>
<organism evidence="3 4">
    <name type="scientific">Gekko japonicus</name>
    <name type="common">Schlegel's Japanese gecko</name>
    <dbReference type="NCBI Taxonomy" id="146911"/>
    <lineage>
        <taxon>Eukaryota</taxon>
        <taxon>Metazoa</taxon>
        <taxon>Chordata</taxon>
        <taxon>Craniata</taxon>
        <taxon>Vertebrata</taxon>
        <taxon>Euteleostomi</taxon>
        <taxon>Lepidosauria</taxon>
        <taxon>Squamata</taxon>
        <taxon>Bifurcata</taxon>
        <taxon>Gekkota</taxon>
        <taxon>Gekkonidae</taxon>
        <taxon>Gekkoninae</taxon>
        <taxon>Gekko</taxon>
    </lineage>
</organism>
<accession>A0ABM1LGM9</accession>
<proteinExistence type="predicted"/>
<dbReference type="RefSeq" id="XP_015285116.1">
    <property type="nucleotide sequence ID" value="XM_015429630.1"/>
</dbReference>
<dbReference type="PANTHER" id="PTHR16238:SF7">
    <property type="entry name" value="GEM-ASSOCIATED PROTEIN 8"/>
    <property type="match status" value="1"/>
</dbReference>
<feature type="coiled-coil region" evidence="1">
    <location>
        <begin position="121"/>
        <end position="148"/>
    </location>
</feature>
<keyword evidence="3" id="KW-1185">Reference proteome</keyword>
<feature type="region of interest" description="Disordered" evidence="2">
    <location>
        <begin position="162"/>
        <end position="182"/>
    </location>
</feature>
<evidence type="ECO:0000313" key="3">
    <source>
        <dbReference type="Proteomes" id="UP000694871"/>
    </source>
</evidence>
<protein>
    <submittedName>
        <fullName evidence="4">Gem-associated protein 8</fullName>
    </submittedName>
</protein>
<name>A0ABM1LGM9_GEKJA</name>
<sequence>MEDSMSEDVGPWYSQKIYARYWKHYNQAMQWMHRHKIAYRKAMESFYHPSIFPSDRSSQRHSDWDEGNPLREGPCSAYSRSSRHGHPPRPQLVSHGKNRRVGRDSKIESEDEEAIEYDLSNMEITEELRQYFEQTERHREELRKQQQLEAEHQDTYVEAGHDLHPSVGRSAQPPAEKPGERRRAEMKKLYGVGASKIQAMETTMQLSFDRNCDKKQPKYWPIIPLKL</sequence>
<reference evidence="4" key="1">
    <citation type="submission" date="2025-08" db="UniProtKB">
        <authorList>
            <consortium name="RefSeq"/>
        </authorList>
    </citation>
    <scope>IDENTIFICATION</scope>
</reference>
<keyword evidence="1" id="KW-0175">Coiled coil</keyword>
<evidence type="ECO:0000313" key="4">
    <source>
        <dbReference type="RefSeq" id="XP_015285116.1"/>
    </source>
</evidence>
<dbReference type="Pfam" id="PF15348">
    <property type="entry name" value="GEMIN8"/>
    <property type="match status" value="1"/>
</dbReference>
<dbReference type="Proteomes" id="UP000694871">
    <property type="component" value="Unplaced"/>
</dbReference>
<feature type="region of interest" description="Disordered" evidence="2">
    <location>
        <begin position="51"/>
        <end position="114"/>
    </location>
</feature>
<dbReference type="GeneID" id="107126122"/>
<dbReference type="PANTHER" id="PTHR16238">
    <property type="entry name" value="GEM-ASSOCIATED PROTEIN 8"/>
    <property type="match status" value="1"/>
</dbReference>